<dbReference type="Gene3D" id="3.40.50.150">
    <property type="entry name" value="Vaccinia Virus protein VP39"/>
    <property type="match status" value="1"/>
</dbReference>
<dbReference type="EC" id="1.5.-.-" evidence="10"/>
<keyword evidence="7 10" id="KW-0274">FAD</keyword>
<evidence type="ECO:0000256" key="9">
    <source>
        <dbReference type="ARBA" id="ARBA00023268"/>
    </source>
</evidence>
<protein>
    <recommendedName>
        <fullName evidence="10">tRNA 5-methylaminomethyl-2-thiouridine biosynthesis bifunctional protein MnmC</fullName>
        <shortName evidence="10">tRNA mnm(5)s(2)U biosynthesis bifunctional protein</shortName>
    </recommendedName>
    <domain>
        <recommendedName>
            <fullName evidence="10">tRNA (mnm(5)s(2)U34)-methyltransferase</fullName>
            <ecNumber evidence="10">2.1.1.61</ecNumber>
        </recommendedName>
    </domain>
    <domain>
        <recommendedName>
            <fullName evidence="10">FAD-dependent cmnm(5)s(2)U34 oxidoreductase</fullName>
            <ecNumber evidence="10">1.5.-.-</ecNumber>
        </recommendedName>
    </domain>
</protein>
<feature type="domain" description="FAD dependent oxidoreductase" evidence="11">
    <location>
        <begin position="253"/>
        <end position="642"/>
    </location>
</feature>
<dbReference type="EMBL" id="JAJLJH010000003">
    <property type="protein sequence ID" value="MCK9686726.1"/>
    <property type="molecule type" value="Genomic_DNA"/>
</dbReference>
<keyword evidence="3 10" id="KW-0285">Flavoprotein</keyword>
<keyword evidence="1 10" id="KW-0963">Cytoplasm</keyword>
<keyword evidence="9 10" id="KW-0511">Multifunctional enzyme</keyword>
<dbReference type="InterPro" id="IPR017610">
    <property type="entry name" value="tRNA_S-uridine_synth_MnmC_C"/>
</dbReference>
<keyword evidence="6 10" id="KW-0819">tRNA processing</keyword>
<comment type="cofactor">
    <cofactor evidence="10">
        <name>FAD</name>
        <dbReference type="ChEBI" id="CHEBI:57692"/>
    </cofactor>
</comment>
<comment type="similarity">
    <text evidence="10">In the N-terminal section; belongs to the methyltransferase superfamily. tRNA (mnm(5)s(2)U34)-methyltransferase family.</text>
</comment>
<dbReference type="HAMAP" id="MF_01102">
    <property type="entry name" value="MnmC"/>
    <property type="match status" value="1"/>
</dbReference>
<gene>
    <name evidence="10 13" type="primary">mnmC</name>
    <name evidence="13" type="ORF">LPC04_13510</name>
</gene>
<sequence>MKHAPIVPAEIDFSDPLSPRSPRFDDRYHAAYGAFEQAAHVFLGGNGLPARWQGCDAFTILETGFGLGNNFLATWAAWRADPQRSARLRFVSIEKHPLRFDDLRRALAGSSEPALAAQLCEAWPPLTPDLHLLSFDEGRVELLLALGDASERLREIVASVDAFYLDGFAPDRNPQMWSPGIFKALSRLAAPGATAATWSAARAVRDGLQQAGFAWRAADGIGGKRHVTLATFEPRAPLRKPVARTGDPRTRTVAIVGGGLAGAACARALAREGLRCTVFDRQAQPASAASGNVAGLFHGVLHPEDGMHARAHRAAALAARDAHARAIVAGVEGQCAGLVRLVPEHADPAPLLGELARSGLPADYLQAWSADQVEAAGGPACAAWFYPGGGWIAPAELARWWLRGDGIAWRGNASVARLERREDGWHLFDASGAPLATADAVVLANAGDATALWSRATDAQGRALAADASWIAPLAMTRGQVSIVAADTPGLRPPAWPIAGAGYALTLKDGAVMCGATTTADDPDTDVRLADHAHNLRQLAAVTGSRLKAPLPEWVAPADDDEHLAATLVARGRLHGRVGWRATAADRLPLVGAVPLQPPDGDAALTDQPRHWPRVPGLFVVSGLGSRGLTWAPLAGRLIASWIADAPYPLPADLVDALDPARFCTRRVRASRRPG</sequence>
<dbReference type="EC" id="2.1.1.61" evidence="10"/>
<proteinExistence type="inferred from homology"/>
<dbReference type="GO" id="GO:0032259">
    <property type="term" value="P:methylation"/>
    <property type="evidence" value="ECO:0007669"/>
    <property type="project" value="UniProtKB-KW"/>
</dbReference>
<comment type="catalytic activity">
    <reaction evidence="10">
        <text>5-aminomethyl-2-thiouridine(34) in tRNA + S-adenosyl-L-methionine = 5-methylaminomethyl-2-thiouridine(34) in tRNA + S-adenosyl-L-homocysteine + H(+)</text>
        <dbReference type="Rhea" id="RHEA:19569"/>
        <dbReference type="Rhea" id="RHEA-COMP:10195"/>
        <dbReference type="Rhea" id="RHEA-COMP:10197"/>
        <dbReference type="ChEBI" id="CHEBI:15378"/>
        <dbReference type="ChEBI" id="CHEBI:57856"/>
        <dbReference type="ChEBI" id="CHEBI:59789"/>
        <dbReference type="ChEBI" id="CHEBI:74454"/>
        <dbReference type="ChEBI" id="CHEBI:74455"/>
        <dbReference type="EC" id="2.1.1.61"/>
    </reaction>
</comment>
<dbReference type="SUPFAM" id="SSF51905">
    <property type="entry name" value="FAD/NAD(P)-binding domain"/>
    <property type="match status" value="1"/>
</dbReference>
<evidence type="ECO:0000256" key="6">
    <source>
        <dbReference type="ARBA" id="ARBA00022694"/>
    </source>
</evidence>
<name>A0A9X1YIV2_9BURK</name>
<dbReference type="GO" id="GO:0050660">
    <property type="term" value="F:flavin adenine dinucleotide binding"/>
    <property type="evidence" value="ECO:0007669"/>
    <property type="project" value="UniProtKB-UniRule"/>
</dbReference>
<keyword evidence="5 10" id="KW-0949">S-adenosyl-L-methionine</keyword>
<evidence type="ECO:0000313" key="14">
    <source>
        <dbReference type="Proteomes" id="UP001139353"/>
    </source>
</evidence>
<keyword evidence="2 10" id="KW-0489">Methyltransferase</keyword>
<evidence type="ECO:0000256" key="2">
    <source>
        <dbReference type="ARBA" id="ARBA00022603"/>
    </source>
</evidence>
<dbReference type="Gene3D" id="3.50.50.60">
    <property type="entry name" value="FAD/NAD(P)-binding domain"/>
    <property type="match status" value="1"/>
</dbReference>
<dbReference type="InterPro" id="IPR029063">
    <property type="entry name" value="SAM-dependent_MTases_sf"/>
</dbReference>
<evidence type="ECO:0000256" key="3">
    <source>
        <dbReference type="ARBA" id="ARBA00022630"/>
    </source>
</evidence>
<evidence type="ECO:0000256" key="7">
    <source>
        <dbReference type="ARBA" id="ARBA00022827"/>
    </source>
</evidence>
<evidence type="ECO:0000256" key="5">
    <source>
        <dbReference type="ARBA" id="ARBA00022691"/>
    </source>
</evidence>
<dbReference type="GO" id="GO:0005737">
    <property type="term" value="C:cytoplasm"/>
    <property type="evidence" value="ECO:0007669"/>
    <property type="project" value="UniProtKB-SubCell"/>
</dbReference>
<keyword evidence="14" id="KW-1185">Reference proteome</keyword>
<dbReference type="InterPro" id="IPR023032">
    <property type="entry name" value="tRNA_MAMT_biosynth_bifunc_MnmC"/>
</dbReference>
<evidence type="ECO:0000256" key="1">
    <source>
        <dbReference type="ARBA" id="ARBA00022490"/>
    </source>
</evidence>
<comment type="subcellular location">
    <subcellularLocation>
        <location evidence="10">Cytoplasm</location>
    </subcellularLocation>
</comment>
<dbReference type="AlphaFoldDB" id="A0A9X1YIV2"/>
<dbReference type="PANTHER" id="PTHR13847">
    <property type="entry name" value="SARCOSINE DEHYDROGENASE-RELATED"/>
    <property type="match status" value="1"/>
</dbReference>
<dbReference type="NCBIfam" id="NF033855">
    <property type="entry name" value="tRNA_MNMC2"/>
    <property type="match status" value="1"/>
</dbReference>
<dbReference type="RefSeq" id="WP_275682767.1">
    <property type="nucleotide sequence ID" value="NZ_JAJLJH010000003.1"/>
</dbReference>
<organism evidence="13 14">
    <name type="scientific">Scleromatobacter humisilvae</name>
    <dbReference type="NCBI Taxonomy" id="2897159"/>
    <lineage>
        <taxon>Bacteria</taxon>
        <taxon>Pseudomonadati</taxon>
        <taxon>Pseudomonadota</taxon>
        <taxon>Betaproteobacteria</taxon>
        <taxon>Burkholderiales</taxon>
        <taxon>Sphaerotilaceae</taxon>
        <taxon>Scleromatobacter</taxon>
    </lineage>
</organism>
<evidence type="ECO:0000259" key="12">
    <source>
        <dbReference type="Pfam" id="PF05430"/>
    </source>
</evidence>
<comment type="caution">
    <text evidence="13">The sequence shown here is derived from an EMBL/GenBank/DDBJ whole genome shotgun (WGS) entry which is preliminary data.</text>
</comment>
<comment type="function">
    <text evidence="10">Catalyzes the last two steps in the biosynthesis of 5-methylaminomethyl-2-thiouridine (mnm(5)s(2)U) at the wobble position (U34) in tRNA. Catalyzes the FAD-dependent demodification of cmnm(5)s(2)U34 to nm(5)s(2)U34, followed by the transfer of a methyl group from S-adenosyl-L-methionine to nm(5)s(2)U34, to form mnm(5)s(2)U34.</text>
</comment>
<dbReference type="Proteomes" id="UP001139353">
    <property type="component" value="Unassembled WGS sequence"/>
</dbReference>
<reference evidence="13" key="1">
    <citation type="submission" date="2021-11" db="EMBL/GenBank/DDBJ databases">
        <title>BS-T2-15 a new species belonging to the Comamonadaceae family isolated from the soil of a French oak forest.</title>
        <authorList>
            <person name="Mieszkin S."/>
            <person name="Alain K."/>
        </authorList>
    </citation>
    <scope>NUCLEOTIDE SEQUENCE</scope>
    <source>
        <strain evidence="13">BS-T2-15</strain>
    </source>
</reference>
<dbReference type="GO" id="GO:0004808">
    <property type="term" value="F:tRNA (5-methylaminomethyl-2-thiouridylate)(34)-methyltransferase activity"/>
    <property type="evidence" value="ECO:0007669"/>
    <property type="project" value="UniProtKB-EC"/>
</dbReference>
<evidence type="ECO:0000256" key="4">
    <source>
        <dbReference type="ARBA" id="ARBA00022679"/>
    </source>
</evidence>
<evidence type="ECO:0000313" key="13">
    <source>
        <dbReference type="EMBL" id="MCK9686726.1"/>
    </source>
</evidence>
<dbReference type="Pfam" id="PF01266">
    <property type="entry name" value="DAO"/>
    <property type="match status" value="1"/>
</dbReference>
<comment type="similarity">
    <text evidence="10">In the C-terminal section; belongs to the DAO family.</text>
</comment>
<evidence type="ECO:0000259" key="11">
    <source>
        <dbReference type="Pfam" id="PF01266"/>
    </source>
</evidence>
<dbReference type="InterPro" id="IPR047785">
    <property type="entry name" value="tRNA_MNMC2"/>
</dbReference>
<dbReference type="Gene3D" id="3.30.9.10">
    <property type="entry name" value="D-Amino Acid Oxidase, subunit A, domain 2"/>
    <property type="match status" value="1"/>
</dbReference>
<dbReference type="NCBIfam" id="TIGR03197">
    <property type="entry name" value="MnmC_Cterm"/>
    <property type="match status" value="1"/>
</dbReference>
<feature type="region of interest" description="FAD-dependent cmnm(5)s(2)U34 oxidoreductase" evidence="10">
    <location>
        <begin position="256"/>
        <end position="675"/>
    </location>
</feature>
<dbReference type="GO" id="GO:0002098">
    <property type="term" value="P:tRNA wobble uridine modification"/>
    <property type="evidence" value="ECO:0007669"/>
    <property type="project" value="TreeGrafter"/>
</dbReference>
<dbReference type="Pfam" id="PF05430">
    <property type="entry name" value="Methyltransf_30"/>
    <property type="match status" value="1"/>
</dbReference>
<dbReference type="InterPro" id="IPR036188">
    <property type="entry name" value="FAD/NAD-bd_sf"/>
</dbReference>
<dbReference type="InterPro" id="IPR006076">
    <property type="entry name" value="FAD-dep_OxRdtase"/>
</dbReference>
<evidence type="ECO:0000256" key="10">
    <source>
        <dbReference type="HAMAP-Rule" id="MF_01102"/>
    </source>
</evidence>
<keyword evidence="4 10" id="KW-0808">Transferase</keyword>
<evidence type="ECO:0000256" key="8">
    <source>
        <dbReference type="ARBA" id="ARBA00023002"/>
    </source>
</evidence>
<feature type="domain" description="MnmC-like methyltransferase" evidence="12">
    <location>
        <begin position="115"/>
        <end position="231"/>
    </location>
</feature>
<keyword evidence="8 10" id="KW-0560">Oxidoreductase</keyword>
<dbReference type="PANTHER" id="PTHR13847:SF283">
    <property type="entry name" value="TRNA 5-METHYLAMINOMETHYL-2-THIOURIDINE BIOSYNTHESIS BIFUNCTIONAL PROTEIN MNMC"/>
    <property type="match status" value="1"/>
</dbReference>
<dbReference type="GO" id="GO:0016645">
    <property type="term" value="F:oxidoreductase activity, acting on the CH-NH group of donors"/>
    <property type="evidence" value="ECO:0007669"/>
    <property type="project" value="InterPro"/>
</dbReference>
<feature type="region of interest" description="tRNA (mnm(5)s(2)U34)-methyltransferase" evidence="10">
    <location>
        <begin position="1"/>
        <end position="233"/>
    </location>
</feature>
<dbReference type="InterPro" id="IPR008471">
    <property type="entry name" value="MnmC-like_methylTransf"/>
</dbReference>
<accession>A0A9X1YIV2</accession>